<dbReference type="EMBL" id="CP093313">
    <property type="protein sequence ID" value="UWZ86935.1"/>
    <property type="molecule type" value="Genomic_DNA"/>
</dbReference>
<evidence type="ECO:0000256" key="4">
    <source>
        <dbReference type="ARBA" id="ARBA00022729"/>
    </source>
</evidence>
<proteinExistence type="inferred from homology"/>
<name>A0A9J7BW52_9BACT</name>
<dbReference type="Gene3D" id="3.20.20.80">
    <property type="entry name" value="Glycosidases"/>
    <property type="match status" value="1"/>
</dbReference>
<dbReference type="InterPro" id="IPR008979">
    <property type="entry name" value="Galactose-bd-like_sf"/>
</dbReference>
<evidence type="ECO:0000256" key="2">
    <source>
        <dbReference type="ARBA" id="ARBA00007186"/>
    </source>
</evidence>
<dbReference type="GO" id="GO:0046556">
    <property type="term" value="F:alpha-L-arabinofuranosidase activity"/>
    <property type="evidence" value="ECO:0007669"/>
    <property type="project" value="UniProtKB-EC"/>
</dbReference>
<evidence type="ECO:0000313" key="10">
    <source>
        <dbReference type="Proteomes" id="UP001059380"/>
    </source>
</evidence>
<comment type="catalytic activity">
    <reaction evidence="1">
        <text>Hydrolysis of terminal non-reducing alpha-L-arabinofuranoside residues in alpha-L-arabinosides.</text>
        <dbReference type="EC" id="3.2.1.55"/>
    </reaction>
</comment>
<keyword evidence="4 7" id="KW-0732">Signal</keyword>
<evidence type="ECO:0000256" key="5">
    <source>
        <dbReference type="ARBA" id="ARBA00022801"/>
    </source>
</evidence>
<feature type="signal peptide" evidence="7">
    <location>
        <begin position="1"/>
        <end position="23"/>
    </location>
</feature>
<gene>
    <name evidence="9" type="ORF">MOP44_13525</name>
</gene>
<comment type="similarity">
    <text evidence="2">Belongs to the glycosyl hydrolase 51 family.</text>
</comment>
<dbReference type="Gene3D" id="2.60.120.260">
    <property type="entry name" value="Galactose-binding domain-like"/>
    <property type="match status" value="1"/>
</dbReference>
<dbReference type="AlphaFoldDB" id="A0A9J7BW52"/>
<organism evidence="9 10">
    <name type="scientific">Occallatibacter riparius</name>
    <dbReference type="NCBI Taxonomy" id="1002689"/>
    <lineage>
        <taxon>Bacteria</taxon>
        <taxon>Pseudomonadati</taxon>
        <taxon>Acidobacteriota</taxon>
        <taxon>Terriglobia</taxon>
        <taxon>Terriglobales</taxon>
        <taxon>Acidobacteriaceae</taxon>
        <taxon>Occallatibacter</taxon>
    </lineage>
</organism>
<dbReference type="InterPro" id="IPR017853">
    <property type="entry name" value="GH"/>
</dbReference>
<keyword evidence="10" id="KW-1185">Reference proteome</keyword>
<dbReference type="PANTHER" id="PTHR31776">
    <property type="entry name" value="ALPHA-L-ARABINOFURANOSIDASE 1"/>
    <property type="match status" value="1"/>
</dbReference>
<reference evidence="9" key="1">
    <citation type="submission" date="2021-04" db="EMBL/GenBank/DDBJ databases">
        <title>Phylogenetic analysis of Acidobacteriaceae.</title>
        <authorList>
            <person name="Qiu L."/>
            <person name="Zhang Q."/>
        </authorList>
    </citation>
    <scope>NUCLEOTIDE SEQUENCE</scope>
    <source>
        <strain evidence="9">DSM 25168</strain>
    </source>
</reference>
<dbReference type="InterPro" id="IPR013780">
    <property type="entry name" value="Glyco_hydro_b"/>
</dbReference>
<evidence type="ECO:0000313" key="9">
    <source>
        <dbReference type="EMBL" id="UWZ86935.1"/>
    </source>
</evidence>
<dbReference type="GO" id="GO:0046373">
    <property type="term" value="P:L-arabinose metabolic process"/>
    <property type="evidence" value="ECO:0007669"/>
    <property type="project" value="InterPro"/>
</dbReference>
<dbReference type="EC" id="3.2.1.55" evidence="3"/>
<protein>
    <recommendedName>
        <fullName evidence="3">non-reducing end alpha-L-arabinofuranosidase</fullName>
        <ecNumber evidence="3">3.2.1.55</ecNumber>
    </recommendedName>
</protein>
<dbReference type="SUPFAM" id="SSF49785">
    <property type="entry name" value="Galactose-binding domain-like"/>
    <property type="match status" value="1"/>
</dbReference>
<dbReference type="SUPFAM" id="SSF51011">
    <property type="entry name" value="Glycosyl hydrolase domain"/>
    <property type="match status" value="1"/>
</dbReference>
<evidence type="ECO:0000259" key="8">
    <source>
        <dbReference type="SMART" id="SM00813"/>
    </source>
</evidence>
<sequence>MLQKAFTGILACSALALASLANAQQHPITLSIHPDQPSTPVSPMLYGLMTEEINYSYEGGIYAEMVRNATFRGDWSGILYWYLLEQGNASATMQHDASTGPSDALKSSLKLEIKQADAQNQAGLINTGWWGFGLKPNTEYKGSFYAKAGASDMGPITVSLVANQTGKALATAKVESVSTDWKQYNFTLKTGAIEASTANHLAISVGHAGTLWLQLVSIFPPTYHNRPNGFRADLMEKMAAMHPQFLRFPGGNYVEGNRISDHFDWKKTIGPRVDRPGHESPWGYWSTDGMGLLEFLEWCEDLKMQPVLAVYAGYSLHGDHVNPGADLDPYVQDAVDEIEYLTGSTSTKWGAERAKDGHPEPFKLTYVEIGNEEWFDRSGSYDARYEQFAKAIRAKYPDLKLIATAPVKSKDVDVLDEHYYVRATQNFKDADHYDASRENSSSPMKWDGGHYDHADRKGPKVFVGEWATREGAPTPNMGAALGDAAWMTGLERNSDLVIMASYAPLLVNVNPGGMQWETDLIGYDTSKSYGSPAYYAQVMFGSYIGDHTLASKVEGADGKFFYSITGDAAKKKLYLKLVNGSSAPQAVDIDFSAAKLAASAKLVSLSAKDTQATNTIDHPKDIVPVESTIPVQGSRLRHTMPGYSIQVIELTQQ</sequence>
<dbReference type="RefSeq" id="WP_260796574.1">
    <property type="nucleotide sequence ID" value="NZ_CP093313.1"/>
</dbReference>
<evidence type="ECO:0000256" key="1">
    <source>
        <dbReference type="ARBA" id="ARBA00001462"/>
    </source>
</evidence>
<dbReference type="Gene3D" id="2.60.40.1180">
    <property type="entry name" value="Golgi alpha-mannosidase II"/>
    <property type="match status" value="1"/>
</dbReference>
<accession>A0A9J7BW52</accession>
<keyword evidence="6" id="KW-0325">Glycoprotein</keyword>
<dbReference type="SMART" id="SM00813">
    <property type="entry name" value="Alpha-L-AF_C"/>
    <property type="match status" value="1"/>
</dbReference>
<dbReference type="InterPro" id="IPR010720">
    <property type="entry name" value="Alpha-L-AF_C"/>
</dbReference>
<dbReference type="InterPro" id="IPR051563">
    <property type="entry name" value="Glycosyl_Hydrolase_51"/>
</dbReference>
<evidence type="ECO:0000256" key="3">
    <source>
        <dbReference type="ARBA" id="ARBA00012670"/>
    </source>
</evidence>
<dbReference type="KEGG" id="orp:MOP44_13525"/>
<dbReference type="Pfam" id="PF22848">
    <property type="entry name" value="ASD1_dom"/>
    <property type="match status" value="1"/>
</dbReference>
<dbReference type="Pfam" id="PF02018">
    <property type="entry name" value="CBM_4_9"/>
    <property type="match status" value="1"/>
</dbReference>
<evidence type="ECO:0000256" key="7">
    <source>
        <dbReference type="SAM" id="SignalP"/>
    </source>
</evidence>
<feature type="chain" id="PRO_5039912301" description="non-reducing end alpha-L-arabinofuranosidase" evidence="7">
    <location>
        <begin position="24"/>
        <end position="653"/>
    </location>
</feature>
<dbReference type="PANTHER" id="PTHR31776:SF0">
    <property type="entry name" value="ALPHA-L-ARABINOFURANOSIDASE 1"/>
    <property type="match status" value="1"/>
</dbReference>
<dbReference type="Proteomes" id="UP001059380">
    <property type="component" value="Chromosome"/>
</dbReference>
<dbReference type="InterPro" id="IPR055235">
    <property type="entry name" value="ASD1_cat"/>
</dbReference>
<evidence type="ECO:0000256" key="6">
    <source>
        <dbReference type="ARBA" id="ARBA00023180"/>
    </source>
</evidence>
<keyword evidence="5" id="KW-0378">Hydrolase</keyword>
<dbReference type="Pfam" id="PF06964">
    <property type="entry name" value="Alpha-L-AF_C"/>
    <property type="match status" value="1"/>
</dbReference>
<feature type="domain" description="Alpha-L-arabinofuranosidase C-terminal" evidence="8">
    <location>
        <begin position="464"/>
        <end position="644"/>
    </location>
</feature>
<dbReference type="SUPFAM" id="SSF51445">
    <property type="entry name" value="(Trans)glycosidases"/>
    <property type="match status" value="1"/>
</dbReference>
<dbReference type="InterPro" id="IPR003305">
    <property type="entry name" value="CenC_carb-bd"/>
</dbReference>